<dbReference type="Proteomes" id="UP000663865">
    <property type="component" value="Unassembled WGS sequence"/>
</dbReference>
<dbReference type="AlphaFoldDB" id="A0A818A2A4"/>
<evidence type="ECO:0000313" key="3">
    <source>
        <dbReference type="Proteomes" id="UP000663865"/>
    </source>
</evidence>
<protein>
    <submittedName>
        <fullName evidence="2">Uncharacterized protein</fullName>
    </submittedName>
</protein>
<comment type="caution">
    <text evidence="2">The sequence shown here is derived from an EMBL/GenBank/DDBJ whole genome shotgun (WGS) entry which is preliminary data.</text>
</comment>
<evidence type="ECO:0000313" key="2">
    <source>
        <dbReference type="EMBL" id="CAF3398353.1"/>
    </source>
</evidence>
<gene>
    <name evidence="2" type="ORF">KIK155_LOCUS7877</name>
</gene>
<accession>A0A818A2A4</accession>
<name>A0A818A2A4_9BILA</name>
<organism evidence="2 3">
    <name type="scientific">Rotaria socialis</name>
    <dbReference type="NCBI Taxonomy" id="392032"/>
    <lineage>
        <taxon>Eukaryota</taxon>
        <taxon>Metazoa</taxon>
        <taxon>Spiralia</taxon>
        <taxon>Gnathifera</taxon>
        <taxon>Rotifera</taxon>
        <taxon>Eurotatoria</taxon>
        <taxon>Bdelloidea</taxon>
        <taxon>Philodinida</taxon>
        <taxon>Philodinidae</taxon>
        <taxon>Rotaria</taxon>
    </lineage>
</organism>
<sequence length="67" mass="7243">MVRVALPSENAAVASSSPLSSFPICNQSLPSRERAADLINRMTILEKISHMITTADTVPCLGLPKYE</sequence>
<proteinExistence type="predicted"/>
<reference evidence="2" key="1">
    <citation type="submission" date="2021-02" db="EMBL/GenBank/DDBJ databases">
        <authorList>
            <person name="Nowell W R."/>
        </authorList>
    </citation>
    <scope>NUCLEOTIDE SEQUENCE</scope>
</reference>
<dbReference type="EMBL" id="CAJNYV010001010">
    <property type="protein sequence ID" value="CAF3398353.1"/>
    <property type="molecule type" value="Genomic_DNA"/>
</dbReference>
<feature type="region of interest" description="Disordered" evidence="1">
    <location>
        <begin position="1"/>
        <end position="20"/>
    </location>
</feature>
<evidence type="ECO:0000256" key="1">
    <source>
        <dbReference type="SAM" id="MobiDB-lite"/>
    </source>
</evidence>